<protein>
    <submittedName>
        <fullName evidence="1">Uncharacterized protein</fullName>
    </submittedName>
</protein>
<dbReference type="Proteomes" id="UP000824533">
    <property type="component" value="Linkage Group LG15"/>
</dbReference>
<accession>A0ACC1CWE3</accession>
<sequence length="352" mass="39875">MGGAGWTRFEARVADDSDFQSLKHLLSSEEGWTLEYEKDGVKVWAEDAAHGALRTVKVVAEFEDVEPDALYDVLHDPEYRSVWDTHMLAAEDAGHINVNNDVGYYAMSCPAPLKNRDFVLQRSWLDTGDEKMILNHSVYHKDYPPRKGYVRAISLLTGFVVRGRDGSGSWLGYVSRSDPRGALPAWLVNRVTAQLAPRLVNQLHAAARRYPGWKALTDLPYHKPWRHPEQVPPYRIPLADCVNPDAPPPPQEPKADSSKSKLEVPHSHKEVESHSVEDLGDISSEFSVEVEEDVPDPKKKGKFYRLVKSMKNRRKSVQVAKSADNLVDGKPEEKKKGFKFHRRFSLSRGRED</sequence>
<proteinExistence type="predicted"/>
<organism evidence="1 2">
    <name type="scientific">Dendrolimus kikuchii</name>
    <dbReference type="NCBI Taxonomy" id="765133"/>
    <lineage>
        <taxon>Eukaryota</taxon>
        <taxon>Metazoa</taxon>
        <taxon>Ecdysozoa</taxon>
        <taxon>Arthropoda</taxon>
        <taxon>Hexapoda</taxon>
        <taxon>Insecta</taxon>
        <taxon>Pterygota</taxon>
        <taxon>Neoptera</taxon>
        <taxon>Endopterygota</taxon>
        <taxon>Lepidoptera</taxon>
        <taxon>Glossata</taxon>
        <taxon>Ditrysia</taxon>
        <taxon>Bombycoidea</taxon>
        <taxon>Lasiocampidae</taxon>
        <taxon>Dendrolimus</taxon>
    </lineage>
</organism>
<reference evidence="1 2" key="1">
    <citation type="journal article" date="2021" name="Front. Genet.">
        <title>Chromosome-Level Genome Assembly Reveals Significant Gene Expansion in the Toll and IMD Signaling Pathways of Dendrolimus kikuchii.</title>
        <authorList>
            <person name="Zhou J."/>
            <person name="Wu P."/>
            <person name="Xiong Z."/>
            <person name="Liu N."/>
            <person name="Zhao N."/>
            <person name="Ji M."/>
            <person name="Qiu Y."/>
            <person name="Yang B."/>
        </authorList>
    </citation>
    <scope>NUCLEOTIDE SEQUENCE [LARGE SCALE GENOMIC DNA]</scope>
    <source>
        <strain evidence="1">Ann1</strain>
    </source>
</reference>
<dbReference type="EMBL" id="CM034401">
    <property type="protein sequence ID" value="KAJ0175805.1"/>
    <property type="molecule type" value="Genomic_DNA"/>
</dbReference>
<evidence type="ECO:0000313" key="2">
    <source>
        <dbReference type="Proteomes" id="UP000824533"/>
    </source>
</evidence>
<gene>
    <name evidence="1" type="ORF">K1T71_008964</name>
</gene>
<keyword evidence="2" id="KW-1185">Reference proteome</keyword>
<evidence type="ECO:0000313" key="1">
    <source>
        <dbReference type="EMBL" id="KAJ0175805.1"/>
    </source>
</evidence>
<comment type="caution">
    <text evidence="1">The sequence shown here is derived from an EMBL/GenBank/DDBJ whole genome shotgun (WGS) entry which is preliminary data.</text>
</comment>
<name>A0ACC1CWE3_9NEOP</name>